<proteinExistence type="predicted"/>
<dbReference type="GO" id="GO:0006508">
    <property type="term" value="P:proteolysis"/>
    <property type="evidence" value="ECO:0007669"/>
    <property type="project" value="InterPro"/>
</dbReference>
<keyword evidence="3" id="KW-1185">Reference proteome</keyword>
<dbReference type="EMBL" id="PDKK01000005">
    <property type="protein sequence ID" value="RXK05971.1"/>
    <property type="molecule type" value="Genomic_DNA"/>
</dbReference>
<evidence type="ECO:0000259" key="1">
    <source>
        <dbReference type="Pfam" id="PF02557"/>
    </source>
</evidence>
<evidence type="ECO:0000313" key="3">
    <source>
        <dbReference type="Proteomes" id="UP000289758"/>
    </source>
</evidence>
<name>A0A4Q1ALG7_9BACT</name>
<dbReference type="InterPro" id="IPR009045">
    <property type="entry name" value="Zn_M74/Hedgehog-like"/>
</dbReference>
<dbReference type="InterPro" id="IPR003709">
    <property type="entry name" value="VanY-like_core_dom"/>
</dbReference>
<dbReference type="Proteomes" id="UP000289758">
    <property type="component" value="Unassembled WGS sequence"/>
</dbReference>
<feature type="domain" description="D-alanyl-D-alanine carboxypeptidase-like core" evidence="1">
    <location>
        <begin position="173"/>
        <end position="276"/>
    </location>
</feature>
<reference evidence="2 3" key="1">
    <citation type="submission" date="2017-10" db="EMBL/GenBank/DDBJ databases">
        <title>Genomics of the genus Arcobacter.</title>
        <authorList>
            <person name="Perez-Cataluna A."/>
            <person name="Figueras M.J."/>
        </authorList>
    </citation>
    <scope>NUCLEOTIDE SEQUENCE [LARGE SCALE GENOMIC DNA]</scope>
    <source>
        <strain evidence="2 3">CECT 8441</strain>
    </source>
</reference>
<dbReference type="CDD" id="cd14814">
    <property type="entry name" value="Peptidase_M15"/>
    <property type="match status" value="1"/>
</dbReference>
<evidence type="ECO:0000313" key="2">
    <source>
        <dbReference type="EMBL" id="RXK05971.1"/>
    </source>
</evidence>
<dbReference type="Gene3D" id="3.30.1380.10">
    <property type="match status" value="1"/>
</dbReference>
<gene>
    <name evidence="2" type="ORF">CRV07_07825</name>
</gene>
<organism evidence="2 3">
    <name type="scientific">Halarcobacter ebronensis</name>
    <dbReference type="NCBI Taxonomy" id="1462615"/>
    <lineage>
        <taxon>Bacteria</taxon>
        <taxon>Pseudomonadati</taxon>
        <taxon>Campylobacterota</taxon>
        <taxon>Epsilonproteobacteria</taxon>
        <taxon>Campylobacterales</taxon>
        <taxon>Arcobacteraceae</taxon>
        <taxon>Halarcobacter</taxon>
    </lineage>
</organism>
<dbReference type="AlphaFoldDB" id="A0A4Q1ALG7"/>
<dbReference type="OrthoDB" id="5413878at2"/>
<dbReference type="GO" id="GO:0008233">
    <property type="term" value="F:peptidase activity"/>
    <property type="evidence" value="ECO:0007669"/>
    <property type="project" value="InterPro"/>
</dbReference>
<comment type="caution">
    <text evidence="2">The sequence shown here is derived from an EMBL/GenBank/DDBJ whole genome shotgun (WGS) entry which is preliminary data.</text>
</comment>
<accession>A0A4Q1ALG7</accession>
<dbReference type="Pfam" id="PF02557">
    <property type="entry name" value="VanY"/>
    <property type="match status" value="1"/>
</dbReference>
<dbReference type="RefSeq" id="WP_129087173.1">
    <property type="nucleotide sequence ID" value="NZ_CP053836.1"/>
</dbReference>
<protein>
    <recommendedName>
        <fullName evidence="1">D-alanyl-D-alanine carboxypeptidase-like core domain-containing protein</fullName>
    </recommendedName>
</protein>
<sequence length="278" mass="32208">MNRRDFLKVTAVPLFISAQNAFSMQNLNLLNPILDLEKIDIFEELPDEQNEKRDIYQDVFLESNYIKVLSSIRNKLKKIQSHVGYGNFNLISFDEIIKLADYISSIGSFSKEELDFFEYIFYYDPSIHGFYGQRISKNLTDKIDKNDVIKVSGTGHYLFKGHSHETYNRMLSDIGQSMVLTSGIRSIVKQSKLFLDKLANCEGNMSEASKSLAPPAYTYHTIADFDVGKKGFGYANFTPRFALTQEFIKMRSLKYIDMRYTINNRDGVRYEPWHVKVI</sequence>